<keyword evidence="3 6" id="KW-0812">Transmembrane</keyword>
<dbReference type="Gene3D" id="1.20.5.2700">
    <property type="match status" value="1"/>
</dbReference>
<dbReference type="PRINTS" id="PR01434">
    <property type="entry name" value="NADHDHGNASE5"/>
</dbReference>
<dbReference type="InterPro" id="IPR018393">
    <property type="entry name" value="NADHpl_OxRdtase_5_subgr"/>
</dbReference>
<feature type="transmembrane region" description="Helical" evidence="8">
    <location>
        <begin position="595"/>
        <end position="613"/>
    </location>
</feature>
<evidence type="ECO:0000256" key="5">
    <source>
        <dbReference type="ARBA" id="ARBA00023136"/>
    </source>
</evidence>
<feature type="compositionally biased region" description="Low complexity" evidence="7">
    <location>
        <begin position="526"/>
        <end position="535"/>
    </location>
</feature>
<gene>
    <name evidence="11" type="ORF">CUV01_18010</name>
</gene>
<dbReference type="EMBL" id="CP025408">
    <property type="protein sequence ID" value="AUH35017.1"/>
    <property type="molecule type" value="Genomic_DNA"/>
</dbReference>
<feature type="region of interest" description="Disordered" evidence="7">
    <location>
        <begin position="513"/>
        <end position="553"/>
    </location>
</feature>
<reference evidence="11 12" key="1">
    <citation type="submission" date="2017-12" db="EMBL/GenBank/DDBJ databases">
        <authorList>
            <person name="Hurst M.R.H."/>
        </authorList>
    </citation>
    <scope>NUCLEOTIDE SEQUENCE [LARGE SCALE GENOMIC DNA]</scope>
    <source>
        <strain evidence="11 12">BM15</strain>
    </source>
</reference>
<feature type="transmembrane region" description="Helical" evidence="8">
    <location>
        <begin position="118"/>
        <end position="135"/>
    </location>
</feature>
<feature type="transmembrane region" description="Helical" evidence="8">
    <location>
        <begin position="385"/>
        <end position="411"/>
    </location>
</feature>
<keyword evidence="12" id="KW-1185">Reference proteome</keyword>
<evidence type="ECO:0000256" key="3">
    <source>
        <dbReference type="ARBA" id="ARBA00022692"/>
    </source>
</evidence>
<feature type="transmembrane region" description="Helical" evidence="8">
    <location>
        <begin position="472"/>
        <end position="490"/>
    </location>
</feature>
<feature type="transmembrane region" description="Helical" evidence="8">
    <location>
        <begin position="260"/>
        <end position="282"/>
    </location>
</feature>
<dbReference type="Proteomes" id="UP000233742">
    <property type="component" value="Chromosome"/>
</dbReference>
<dbReference type="RefSeq" id="WP_101461677.1">
    <property type="nucleotide sequence ID" value="NZ_CP025408.1"/>
</dbReference>
<proteinExistence type="predicted"/>
<dbReference type="KEGG" id="paro:CUV01_18010"/>
<sequence length="717" mass="78680">MTSIILFGPLIAAIIAGFGWRVIGEQAAQYLTTGVLFLCALLSWVVFLTFDGVTYTVPIMDWVTSGDFTSQWAIRVDRLTAIMLIVVTTVSALVHMYSLGYMAHDENWVEDEHYKARFFAYLSFFTFAMLMLVTADNLLQMFFGWEGVGVASYLLIGFYYRKPSANAAAMKAFIVNRVGDFGFLLGIFGIFWLTGSIQFDSIFAAVPELAQTDIHFLWRDWNAANLLAVLLFIGAMGKSAQLFLHTWLPDAMEGPTPVSALIHAATMVTAGVFLVCRMSPLFEFAPEAKMFVVIVGATTAFFAATVGLVQNDIKRVIAYSTCSQLGYMFVAAGVGVYSVAMFHLFTHAFFKALLFLCAGSVIHAMHHEQDMRNYGGLRKKIPVTFWTMLIGTLAITGVGIPLTTIGFAGFLSKDAVIESAFAGSSYAFWMLVIAAAFTSFYSWRLMFMTFWGKPRGDMHAHEHAHESPRVMTIPLGVLAAGAIFAGMIWYQPFFGSHDRVNAFFGIHHAEATAEGGRGEATETEGEPAAAETAAADADHSAEETPAAGAEAGEEHGDGLIVAATETPEAMGGAIYMAPYNHVLDEAHHSPKWVKVSPFIAMLGGLLVAWIFYIRSPETPVRLAAAQPALYRFLLNKWYFDEIYEVIFVRPAKWLGKALWTGGDGRVIDGAINGLAMGLIPRLTRFAGRVQSGYLFHYAFAMVLGIVGLLIWVMMRGV</sequence>
<evidence type="ECO:0000256" key="6">
    <source>
        <dbReference type="RuleBase" id="RU000320"/>
    </source>
</evidence>
<evidence type="ECO:0000256" key="4">
    <source>
        <dbReference type="ARBA" id="ARBA00022989"/>
    </source>
</evidence>
<feature type="domain" description="NADH-Ubiquinone oxidoreductase (complex I) chain 5 N-terminal" evidence="10">
    <location>
        <begin position="62"/>
        <end position="108"/>
    </location>
</feature>
<dbReference type="GO" id="GO:0016020">
    <property type="term" value="C:membrane"/>
    <property type="evidence" value="ECO:0007669"/>
    <property type="project" value="UniProtKB-SubCell"/>
</dbReference>
<dbReference type="GO" id="GO:0015990">
    <property type="term" value="P:electron transport coupled proton transport"/>
    <property type="evidence" value="ECO:0007669"/>
    <property type="project" value="TreeGrafter"/>
</dbReference>
<feature type="transmembrane region" description="Helical" evidence="8">
    <location>
        <begin position="694"/>
        <end position="714"/>
    </location>
</feature>
<evidence type="ECO:0000259" key="9">
    <source>
        <dbReference type="Pfam" id="PF00361"/>
    </source>
</evidence>
<organism evidence="11 12">
    <name type="scientific">Paracoccus tegillarcae</name>
    <dbReference type="NCBI Taxonomy" id="1529068"/>
    <lineage>
        <taxon>Bacteria</taxon>
        <taxon>Pseudomonadati</taxon>
        <taxon>Pseudomonadota</taxon>
        <taxon>Alphaproteobacteria</taxon>
        <taxon>Rhodobacterales</taxon>
        <taxon>Paracoccaceae</taxon>
        <taxon>Paracoccus</taxon>
    </lineage>
</organism>
<dbReference type="GO" id="GO:0042773">
    <property type="term" value="P:ATP synthesis coupled electron transport"/>
    <property type="evidence" value="ECO:0007669"/>
    <property type="project" value="InterPro"/>
</dbReference>
<dbReference type="OrthoDB" id="9811798at2"/>
<feature type="transmembrane region" description="Helical" evidence="8">
    <location>
        <begin position="344"/>
        <end position="364"/>
    </location>
</feature>
<feature type="transmembrane region" description="Helical" evidence="8">
    <location>
        <begin position="316"/>
        <end position="338"/>
    </location>
</feature>
<evidence type="ECO:0000256" key="1">
    <source>
        <dbReference type="ARBA" id="ARBA00002378"/>
    </source>
</evidence>
<dbReference type="GO" id="GO:0003954">
    <property type="term" value="F:NADH dehydrogenase activity"/>
    <property type="evidence" value="ECO:0007669"/>
    <property type="project" value="TreeGrafter"/>
</dbReference>
<evidence type="ECO:0000256" key="7">
    <source>
        <dbReference type="SAM" id="MobiDB-lite"/>
    </source>
</evidence>
<keyword evidence="5 8" id="KW-0472">Membrane</keyword>
<dbReference type="NCBIfam" id="NF005141">
    <property type="entry name" value="PRK06590.1"/>
    <property type="match status" value="1"/>
</dbReference>
<evidence type="ECO:0000313" key="12">
    <source>
        <dbReference type="Proteomes" id="UP000233742"/>
    </source>
</evidence>
<dbReference type="GO" id="GO:0012505">
    <property type="term" value="C:endomembrane system"/>
    <property type="evidence" value="ECO:0007669"/>
    <property type="project" value="UniProtKB-SubCell"/>
</dbReference>
<feature type="transmembrane region" description="Helical" evidence="8">
    <location>
        <begin position="6"/>
        <end position="23"/>
    </location>
</feature>
<feature type="transmembrane region" description="Helical" evidence="8">
    <location>
        <begin position="35"/>
        <end position="59"/>
    </location>
</feature>
<accession>A0A2K9ENH4</accession>
<feature type="transmembrane region" description="Helical" evidence="8">
    <location>
        <begin position="181"/>
        <end position="206"/>
    </location>
</feature>
<keyword evidence="4 8" id="KW-1133">Transmembrane helix</keyword>
<protein>
    <submittedName>
        <fullName evidence="11">NADH-quinone oxidoreductase subunit L</fullName>
    </submittedName>
</protein>
<comment type="function">
    <text evidence="1">NDH-1 shuttles electrons from NADH, via FMN and iron-sulfur (Fe-S) centers, to quinones in the respiratory chain. The immediate electron acceptor for the enzyme in this species is believed to be ubiquinone. Couples the redox reaction to proton translocation (for every two electrons transferred, four hydrogen ions are translocated across the cytoplasmic membrane), and thus conserves the redox energy in a proton gradient.</text>
</comment>
<feature type="transmembrane region" description="Helical" evidence="8">
    <location>
        <begin position="288"/>
        <end position="309"/>
    </location>
</feature>
<dbReference type="Pfam" id="PF00361">
    <property type="entry name" value="Proton_antipo_M"/>
    <property type="match status" value="1"/>
</dbReference>
<dbReference type="PRINTS" id="PR01435">
    <property type="entry name" value="NPOXDRDTASE5"/>
</dbReference>
<evidence type="ECO:0000259" key="10">
    <source>
        <dbReference type="Pfam" id="PF00662"/>
    </source>
</evidence>
<feature type="transmembrane region" description="Helical" evidence="8">
    <location>
        <begin position="141"/>
        <end position="160"/>
    </location>
</feature>
<comment type="subcellular location">
    <subcellularLocation>
        <location evidence="2">Endomembrane system</location>
        <topology evidence="2">Multi-pass membrane protein</topology>
    </subcellularLocation>
    <subcellularLocation>
        <location evidence="6">Membrane</location>
        <topology evidence="6">Multi-pass membrane protein</topology>
    </subcellularLocation>
</comment>
<dbReference type="NCBIfam" id="TIGR01974">
    <property type="entry name" value="NDH_I_L"/>
    <property type="match status" value="1"/>
</dbReference>
<dbReference type="InterPro" id="IPR003945">
    <property type="entry name" value="NU5C-like"/>
</dbReference>
<dbReference type="InterPro" id="IPR001750">
    <property type="entry name" value="ND/Mrp_TM"/>
</dbReference>
<name>A0A2K9ENH4_9RHOB</name>
<dbReference type="GO" id="GO:0008137">
    <property type="term" value="F:NADH dehydrogenase (ubiquinone) activity"/>
    <property type="evidence" value="ECO:0007669"/>
    <property type="project" value="InterPro"/>
</dbReference>
<dbReference type="Pfam" id="PF00662">
    <property type="entry name" value="Proton_antipo_N"/>
    <property type="match status" value="1"/>
</dbReference>
<feature type="domain" description="NADH:quinone oxidoreductase/Mrp antiporter transmembrane" evidence="9">
    <location>
        <begin position="135"/>
        <end position="438"/>
    </location>
</feature>
<dbReference type="PANTHER" id="PTHR42829:SF2">
    <property type="entry name" value="NADH-UBIQUINONE OXIDOREDUCTASE CHAIN 5"/>
    <property type="match status" value="1"/>
</dbReference>
<evidence type="ECO:0000313" key="11">
    <source>
        <dbReference type="EMBL" id="AUH35017.1"/>
    </source>
</evidence>
<feature type="transmembrane region" description="Helical" evidence="8">
    <location>
        <begin position="426"/>
        <end position="451"/>
    </location>
</feature>
<feature type="transmembrane region" description="Helical" evidence="8">
    <location>
        <begin position="79"/>
        <end position="97"/>
    </location>
</feature>
<feature type="transmembrane region" description="Helical" evidence="8">
    <location>
        <begin position="226"/>
        <end position="248"/>
    </location>
</feature>
<evidence type="ECO:0000256" key="8">
    <source>
        <dbReference type="SAM" id="Phobius"/>
    </source>
</evidence>
<evidence type="ECO:0000256" key="2">
    <source>
        <dbReference type="ARBA" id="ARBA00004127"/>
    </source>
</evidence>
<dbReference type="AlphaFoldDB" id="A0A2K9ENH4"/>
<dbReference type="PANTHER" id="PTHR42829">
    <property type="entry name" value="NADH-UBIQUINONE OXIDOREDUCTASE CHAIN 5"/>
    <property type="match status" value="1"/>
</dbReference>
<dbReference type="InterPro" id="IPR001516">
    <property type="entry name" value="Proton_antipo_N"/>
</dbReference>